<reference evidence="3 4" key="1">
    <citation type="submission" date="2020-03" db="EMBL/GenBank/DDBJ databases">
        <title>WGS of the type strain of Planosporangium spp.</title>
        <authorList>
            <person name="Thawai C."/>
        </authorList>
    </citation>
    <scope>NUCLEOTIDE SEQUENCE [LARGE SCALE GENOMIC DNA]</scope>
    <source>
        <strain evidence="3 4">TBRC 5610</strain>
    </source>
</reference>
<proteinExistence type="predicted"/>
<accession>A0ABX0Y6J3</accession>
<dbReference type="RefSeq" id="WP_167927953.1">
    <property type="nucleotide sequence ID" value="NZ_JAATVY010000025.1"/>
</dbReference>
<evidence type="ECO:0000256" key="2">
    <source>
        <dbReference type="SAM" id="SignalP"/>
    </source>
</evidence>
<keyword evidence="2" id="KW-0732">Signal</keyword>
<gene>
    <name evidence="3" type="ORF">HC031_25475</name>
</gene>
<keyword evidence="4" id="KW-1185">Reference proteome</keyword>
<dbReference type="Proteomes" id="UP000722989">
    <property type="component" value="Unassembled WGS sequence"/>
</dbReference>
<evidence type="ECO:0000313" key="4">
    <source>
        <dbReference type="Proteomes" id="UP000722989"/>
    </source>
</evidence>
<protein>
    <submittedName>
        <fullName evidence="3">Uncharacterized protein</fullName>
    </submittedName>
</protein>
<evidence type="ECO:0000313" key="3">
    <source>
        <dbReference type="EMBL" id="NJC73040.1"/>
    </source>
</evidence>
<feature type="chain" id="PRO_5046167941" evidence="2">
    <location>
        <begin position="22"/>
        <end position="65"/>
    </location>
</feature>
<feature type="signal peptide" evidence="2">
    <location>
        <begin position="1"/>
        <end position="21"/>
    </location>
</feature>
<feature type="region of interest" description="Disordered" evidence="1">
    <location>
        <begin position="25"/>
        <end position="65"/>
    </location>
</feature>
<name>A0ABX0Y6J3_9ACTN</name>
<evidence type="ECO:0000256" key="1">
    <source>
        <dbReference type="SAM" id="MobiDB-lite"/>
    </source>
</evidence>
<comment type="caution">
    <text evidence="3">The sequence shown here is derived from an EMBL/GenBank/DDBJ whole genome shotgun (WGS) entry which is preliminary data.</text>
</comment>
<organism evidence="3 4">
    <name type="scientific">Planosporangium thailandense</name>
    <dbReference type="NCBI Taxonomy" id="765197"/>
    <lineage>
        <taxon>Bacteria</taxon>
        <taxon>Bacillati</taxon>
        <taxon>Actinomycetota</taxon>
        <taxon>Actinomycetes</taxon>
        <taxon>Micromonosporales</taxon>
        <taxon>Micromonosporaceae</taxon>
        <taxon>Planosporangium</taxon>
    </lineage>
</organism>
<dbReference type="EMBL" id="JAATVY010000025">
    <property type="protein sequence ID" value="NJC73040.1"/>
    <property type="molecule type" value="Genomic_DNA"/>
</dbReference>
<sequence length="65" mass="6671">MKKKAALVLAAVVAALGIASAALTLSDKAHHPNDTKQASPRDGQVQAPPPPPRAKPLERVVVGSK</sequence>